<dbReference type="PRINTS" id="PR00359">
    <property type="entry name" value="BP450"/>
</dbReference>
<dbReference type="GO" id="GO:0016705">
    <property type="term" value="F:oxidoreductase activity, acting on paired donors, with incorporation or reduction of molecular oxygen"/>
    <property type="evidence" value="ECO:0007669"/>
    <property type="project" value="InterPro"/>
</dbReference>
<keyword evidence="6" id="KW-0408">Iron</keyword>
<keyword evidence="3" id="KW-0349">Heme</keyword>
<dbReference type="Pfam" id="PF00067">
    <property type="entry name" value="p450"/>
    <property type="match status" value="1"/>
</dbReference>
<evidence type="ECO:0000256" key="4">
    <source>
        <dbReference type="ARBA" id="ARBA00022723"/>
    </source>
</evidence>
<proteinExistence type="inferred from homology"/>
<keyword evidence="5" id="KW-0560">Oxidoreductase</keyword>
<organism evidence="8 9">
    <name type="scientific">Mycobacterium florentinum</name>
    <dbReference type="NCBI Taxonomy" id="292462"/>
    <lineage>
        <taxon>Bacteria</taxon>
        <taxon>Bacillati</taxon>
        <taxon>Actinomycetota</taxon>
        <taxon>Actinomycetes</taxon>
        <taxon>Mycobacteriales</taxon>
        <taxon>Mycobacteriaceae</taxon>
        <taxon>Mycobacterium</taxon>
        <taxon>Mycobacterium simiae complex</taxon>
    </lineage>
</organism>
<dbReference type="CDD" id="cd20625">
    <property type="entry name" value="CYP164-like"/>
    <property type="match status" value="1"/>
</dbReference>
<dbReference type="FunFam" id="1.10.630.10:FF:000018">
    <property type="entry name" value="Cytochrome P450 monooxygenase"/>
    <property type="match status" value="1"/>
</dbReference>
<comment type="similarity">
    <text evidence="2">Belongs to the cytochrome P450 family.</text>
</comment>
<dbReference type="InterPro" id="IPR002397">
    <property type="entry name" value="Cyt_P450_B"/>
</dbReference>
<dbReference type="Gene3D" id="1.10.630.10">
    <property type="entry name" value="Cytochrome P450"/>
    <property type="match status" value="1"/>
</dbReference>
<evidence type="ECO:0000256" key="1">
    <source>
        <dbReference type="ARBA" id="ARBA00001971"/>
    </source>
</evidence>
<dbReference type="InterPro" id="IPR001128">
    <property type="entry name" value="Cyt_P450"/>
</dbReference>
<evidence type="ECO:0000256" key="3">
    <source>
        <dbReference type="ARBA" id="ARBA00022617"/>
    </source>
</evidence>
<evidence type="ECO:0000256" key="6">
    <source>
        <dbReference type="ARBA" id="ARBA00023004"/>
    </source>
</evidence>
<dbReference type="Proteomes" id="UP000193010">
    <property type="component" value="Unassembled WGS sequence"/>
</dbReference>
<dbReference type="SUPFAM" id="SSF48264">
    <property type="entry name" value="Cytochrome P450"/>
    <property type="match status" value="1"/>
</dbReference>
<dbReference type="EMBL" id="LQOV01000034">
    <property type="protein sequence ID" value="ORV48530.1"/>
    <property type="molecule type" value="Genomic_DNA"/>
</dbReference>
<dbReference type="STRING" id="292462.AWC05_05650"/>
<dbReference type="AlphaFoldDB" id="A0A1X1TVB7"/>
<dbReference type="GO" id="GO:0005506">
    <property type="term" value="F:iron ion binding"/>
    <property type="evidence" value="ECO:0007669"/>
    <property type="project" value="InterPro"/>
</dbReference>
<dbReference type="GO" id="GO:0020037">
    <property type="term" value="F:heme binding"/>
    <property type="evidence" value="ECO:0007669"/>
    <property type="project" value="InterPro"/>
</dbReference>
<comment type="caution">
    <text evidence="8">The sequence shown here is derived from an EMBL/GenBank/DDBJ whole genome shotgun (WGS) entry which is preliminary data.</text>
</comment>
<dbReference type="InterPro" id="IPR036396">
    <property type="entry name" value="Cyt_P450_sf"/>
</dbReference>
<evidence type="ECO:0000256" key="5">
    <source>
        <dbReference type="ARBA" id="ARBA00023002"/>
    </source>
</evidence>
<name>A0A1X1TVB7_MYCFL</name>
<sequence length="417" mass="45952">MSNAEKQATASAGESARLLGELFGGAKQDPFPYYDALREMGDGVHAAEILQAVLVTRFDDVRRIGAGPKTFSSDIFYLTGPGIHDPSDPEHRRFVDIASRLFMASDPPRHTQVRSTFRHAFTPDAVSGWRRVVAEITDEALARYERGQEIDLMNLAAEVPVAVIARILGVPKDMWQHFREWSFAYASTFDLMVTGDRRDQAIRTSLVLFDYLSELIEQRRAAPGDDLISQMLATKTFDGDVLTQHDMVSQVALLLVAGNETTTNLVGNGITLLMAHPDAKDALVGDPALMPAAVEEMLRFDPPLHLTVRKVTTETVVGEHPLAPGTLVMPCIPAANRDPRAFPDASVFDIRRTDNKHLAFFHGIHYCVGAPLARLEGTVILGKLLAAFPDIREGSRPPVRRTVNVVARGWESRPVTL</sequence>
<evidence type="ECO:0000256" key="7">
    <source>
        <dbReference type="ARBA" id="ARBA00023033"/>
    </source>
</evidence>
<keyword evidence="4" id="KW-0479">Metal-binding</keyword>
<evidence type="ECO:0000313" key="8">
    <source>
        <dbReference type="EMBL" id="ORV48530.1"/>
    </source>
</evidence>
<comment type="cofactor">
    <cofactor evidence="1">
        <name>heme</name>
        <dbReference type="ChEBI" id="CHEBI:30413"/>
    </cofactor>
</comment>
<dbReference type="GO" id="GO:0004497">
    <property type="term" value="F:monooxygenase activity"/>
    <property type="evidence" value="ECO:0007669"/>
    <property type="project" value="UniProtKB-KW"/>
</dbReference>
<keyword evidence="9" id="KW-1185">Reference proteome</keyword>
<gene>
    <name evidence="8" type="ORF">AWC05_05650</name>
</gene>
<reference evidence="8 9" key="1">
    <citation type="submission" date="2016-01" db="EMBL/GenBank/DDBJ databases">
        <title>The new phylogeny of the genus Mycobacterium.</title>
        <authorList>
            <person name="Tarcisio F."/>
            <person name="Conor M."/>
            <person name="Antonella G."/>
            <person name="Elisabetta G."/>
            <person name="Giulia F.S."/>
            <person name="Sara T."/>
            <person name="Anna F."/>
            <person name="Clotilde B."/>
            <person name="Roberto B."/>
            <person name="Veronica D.S."/>
            <person name="Fabio R."/>
            <person name="Monica P."/>
            <person name="Olivier J."/>
            <person name="Enrico T."/>
            <person name="Nicola S."/>
        </authorList>
    </citation>
    <scope>NUCLEOTIDE SEQUENCE [LARGE SCALE GENOMIC DNA]</scope>
    <source>
        <strain evidence="8 9">DSM 44852</strain>
    </source>
</reference>
<dbReference type="PANTHER" id="PTHR46696">
    <property type="entry name" value="P450, PUTATIVE (EUROFUNG)-RELATED"/>
    <property type="match status" value="1"/>
</dbReference>
<evidence type="ECO:0000256" key="2">
    <source>
        <dbReference type="ARBA" id="ARBA00010617"/>
    </source>
</evidence>
<dbReference type="PANTHER" id="PTHR46696:SF3">
    <property type="entry name" value="PULCHERRIMINIC ACID SYNTHASE"/>
    <property type="match status" value="1"/>
</dbReference>
<evidence type="ECO:0008006" key="10">
    <source>
        <dbReference type="Google" id="ProtNLM"/>
    </source>
</evidence>
<protein>
    <recommendedName>
        <fullName evidence="10">Cytochrome</fullName>
    </recommendedName>
</protein>
<accession>A0A1X1TVB7</accession>
<keyword evidence="7" id="KW-0503">Monooxygenase</keyword>
<evidence type="ECO:0000313" key="9">
    <source>
        <dbReference type="Proteomes" id="UP000193010"/>
    </source>
</evidence>